<dbReference type="AlphaFoldDB" id="A0A0E9QAZ4"/>
<reference evidence="1" key="2">
    <citation type="journal article" date="2015" name="Fish Shellfish Immunol.">
        <title>Early steps in the European eel (Anguilla anguilla)-Vibrio vulnificus interaction in the gills: Role of the RtxA13 toxin.</title>
        <authorList>
            <person name="Callol A."/>
            <person name="Pajuelo D."/>
            <person name="Ebbesson L."/>
            <person name="Teles M."/>
            <person name="MacKenzie S."/>
            <person name="Amaro C."/>
        </authorList>
    </citation>
    <scope>NUCLEOTIDE SEQUENCE</scope>
</reference>
<dbReference type="EMBL" id="GBXM01095077">
    <property type="protein sequence ID" value="JAH13500.1"/>
    <property type="molecule type" value="Transcribed_RNA"/>
</dbReference>
<accession>A0A0E9QAZ4</accession>
<organism evidence="1">
    <name type="scientific">Anguilla anguilla</name>
    <name type="common">European freshwater eel</name>
    <name type="synonym">Muraena anguilla</name>
    <dbReference type="NCBI Taxonomy" id="7936"/>
    <lineage>
        <taxon>Eukaryota</taxon>
        <taxon>Metazoa</taxon>
        <taxon>Chordata</taxon>
        <taxon>Craniata</taxon>
        <taxon>Vertebrata</taxon>
        <taxon>Euteleostomi</taxon>
        <taxon>Actinopterygii</taxon>
        <taxon>Neopterygii</taxon>
        <taxon>Teleostei</taxon>
        <taxon>Anguilliformes</taxon>
        <taxon>Anguillidae</taxon>
        <taxon>Anguilla</taxon>
    </lineage>
</organism>
<name>A0A0E9QAZ4_ANGAN</name>
<protein>
    <submittedName>
        <fullName evidence="1">Uncharacterized protein</fullName>
    </submittedName>
</protein>
<sequence length="19" mass="2124">MGISVQTFHHAPAAVHKRH</sequence>
<evidence type="ECO:0000313" key="1">
    <source>
        <dbReference type="EMBL" id="JAH13500.1"/>
    </source>
</evidence>
<proteinExistence type="predicted"/>
<reference evidence="1" key="1">
    <citation type="submission" date="2014-11" db="EMBL/GenBank/DDBJ databases">
        <authorList>
            <person name="Amaro Gonzalez C."/>
        </authorList>
    </citation>
    <scope>NUCLEOTIDE SEQUENCE</scope>
</reference>